<keyword evidence="2" id="KW-1185">Reference proteome</keyword>
<proteinExistence type="predicted"/>
<accession>A0A367IRW5</accession>
<reference evidence="1 2" key="1">
    <citation type="journal article" date="2018" name="G3 (Bethesda)">
        <title>Phylogenetic and Phylogenomic Definition of Rhizopus Species.</title>
        <authorList>
            <person name="Gryganskyi A.P."/>
            <person name="Golan J."/>
            <person name="Dolatabadi S."/>
            <person name="Mondo S."/>
            <person name="Robb S."/>
            <person name="Idnurm A."/>
            <person name="Muszewska A."/>
            <person name="Steczkiewicz K."/>
            <person name="Masonjones S."/>
            <person name="Liao H.L."/>
            <person name="Gajdeczka M.T."/>
            <person name="Anike F."/>
            <person name="Vuek A."/>
            <person name="Anishchenko I.M."/>
            <person name="Voigt K."/>
            <person name="de Hoog G.S."/>
            <person name="Smith M.E."/>
            <person name="Heitman J."/>
            <person name="Vilgalys R."/>
            <person name="Stajich J.E."/>
        </authorList>
    </citation>
    <scope>NUCLEOTIDE SEQUENCE [LARGE SCALE GENOMIC DNA]</scope>
    <source>
        <strain evidence="1 2">LSU 92-RS-03</strain>
    </source>
</reference>
<organism evidence="1 2">
    <name type="scientific">Rhizopus stolonifer</name>
    <name type="common">Rhizopus nigricans</name>
    <dbReference type="NCBI Taxonomy" id="4846"/>
    <lineage>
        <taxon>Eukaryota</taxon>
        <taxon>Fungi</taxon>
        <taxon>Fungi incertae sedis</taxon>
        <taxon>Mucoromycota</taxon>
        <taxon>Mucoromycotina</taxon>
        <taxon>Mucoromycetes</taxon>
        <taxon>Mucorales</taxon>
        <taxon>Mucorineae</taxon>
        <taxon>Rhizopodaceae</taxon>
        <taxon>Rhizopus</taxon>
    </lineage>
</organism>
<comment type="caution">
    <text evidence="1">The sequence shown here is derived from an EMBL/GenBank/DDBJ whole genome shotgun (WGS) entry which is preliminary data.</text>
</comment>
<feature type="non-terminal residue" evidence="1">
    <location>
        <position position="83"/>
    </location>
</feature>
<dbReference type="Proteomes" id="UP000253551">
    <property type="component" value="Unassembled WGS sequence"/>
</dbReference>
<dbReference type="AlphaFoldDB" id="A0A367IRW5"/>
<evidence type="ECO:0000313" key="1">
    <source>
        <dbReference type="EMBL" id="RCH80392.1"/>
    </source>
</evidence>
<gene>
    <name evidence="1" type="ORF">CU098_006991</name>
</gene>
<dbReference type="EMBL" id="PJQM01006027">
    <property type="protein sequence ID" value="RCH80392.1"/>
    <property type="molecule type" value="Genomic_DNA"/>
</dbReference>
<name>A0A367IRW5_RHIST</name>
<protein>
    <submittedName>
        <fullName evidence="1">Uncharacterized protein</fullName>
    </submittedName>
</protein>
<evidence type="ECO:0000313" key="2">
    <source>
        <dbReference type="Proteomes" id="UP000253551"/>
    </source>
</evidence>
<sequence length="83" mass="9409">MALNGYSVYDGTYNYNGIIVKINGLQVHRNDSTGGPIVTGVIEHNILTLPNGWNGCQEKQHLFKYNDDLLLIDNNETHFIFKK</sequence>